<evidence type="ECO:0000256" key="9">
    <source>
        <dbReference type="RuleBase" id="RU000488"/>
    </source>
</evidence>
<dbReference type="Pfam" id="PF00153">
    <property type="entry name" value="Mito_carr"/>
    <property type="match status" value="4"/>
</dbReference>
<keyword evidence="7 8" id="KW-0472">Membrane</keyword>
<gene>
    <name evidence="10" type="ORF">QYM36_014150</name>
</gene>
<feature type="repeat" description="Solcar" evidence="8">
    <location>
        <begin position="245"/>
        <end position="329"/>
    </location>
</feature>
<evidence type="ECO:0000313" key="11">
    <source>
        <dbReference type="Proteomes" id="UP001187531"/>
    </source>
</evidence>
<dbReference type="GO" id="GO:0016020">
    <property type="term" value="C:membrane"/>
    <property type="evidence" value="ECO:0007669"/>
    <property type="project" value="UniProtKB-SubCell"/>
</dbReference>
<dbReference type="InterPro" id="IPR023395">
    <property type="entry name" value="MCP_dom_sf"/>
</dbReference>
<dbReference type="EMBL" id="JAVRJZ010000018">
    <property type="protein sequence ID" value="KAK2708441.1"/>
    <property type="molecule type" value="Genomic_DNA"/>
</dbReference>
<feature type="repeat" description="Solcar" evidence="8">
    <location>
        <begin position="16"/>
        <end position="133"/>
    </location>
</feature>
<evidence type="ECO:0000256" key="2">
    <source>
        <dbReference type="ARBA" id="ARBA00006375"/>
    </source>
</evidence>
<dbReference type="SUPFAM" id="SSF103506">
    <property type="entry name" value="Mitochondrial carrier"/>
    <property type="match status" value="1"/>
</dbReference>
<evidence type="ECO:0000256" key="3">
    <source>
        <dbReference type="ARBA" id="ARBA00022448"/>
    </source>
</evidence>
<comment type="subcellular location">
    <subcellularLocation>
        <location evidence="1">Membrane</location>
        <topology evidence="1">Multi-pass membrane protein</topology>
    </subcellularLocation>
</comment>
<keyword evidence="3 9" id="KW-0813">Transport</keyword>
<dbReference type="EMBL" id="JAVRJZ010000018">
    <property type="protein sequence ID" value="KAK2708445.1"/>
    <property type="molecule type" value="Genomic_DNA"/>
</dbReference>
<accession>A0AA88HPB5</accession>
<dbReference type="EMBL" id="JAVRJZ010000018">
    <property type="protein sequence ID" value="KAK2708444.1"/>
    <property type="molecule type" value="Genomic_DNA"/>
</dbReference>
<evidence type="ECO:0000256" key="8">
    <source>
        <dbReference type="PROSITE-ProRule" id="PRU00282"/>
    </source>
</evidence>
<comment type="similarity">
    <text evidence="2 9">Belongs to the mitochondrial carrier (TC 2.A.29) family.</text>
</comment>
<evidence type="ECO:0000256" key="4">
    <source>
        <dbReference type="ARBA" id="ARBA00022692"/>
    </source>
</evidence>
<protein>
    <recommendedName>
        <fullName evidence="12">Mitochondrial uncoupling protein 2</fullName>
    </recommendedName>
</protein>
<comment type="caution">
    <text evidence="10">The sequence shown here is derived from an EMBL/GenBank/DDBJ whole genome shotgun (WGS) entry which is preliminary data.</text>
</comment>
<keyword evidence="5" id="KW-0677">Repeat</keyword>
<dbReference type="InterPro" id="IPR050391">
    <property type="entry name" value="Mito_Metabolite_Transporter"/>
</dbReference>
<proteinExistence type="inferred from homology"/>
<dbReference type="InterPro" id="IPR018108">
    <property type="entry name" value="MCP_transmembrane"/>
</dbReference>
<dbReference type="EMBL" id="JAVRJZ010000018">
    <property type="protein sequence ID" value="KAK2708442.1"/>
    <property type="molecule type" value="Genomic_DNA"/>
</dbReference>
<organism evidence="10 11">
    <name type="scientific">Artemia franciscana</name>
    <name type="common">Brine shrimp</name>
    <name type="synonym">Artemia sanfranciscana</name>
    <dbReference type="NCBI Taxonomy" id="6661"/>
    <lineage>
        <taxon>Eukaryota</taxon>
        <taxon>Metazoa</taxon>
        <taxon>Ecdysozoa</taxon>
        <taxon>Arthropoda</taxon>
        <taxon>Crustacea</taxon>
        <taxon>Branchiopoda</taxon>
        <taxon>Anostraca</taxon>
        <taxon>Artemiidae</taxon>
        <taxon>Artemia</taxon>
    </lineage>
</organism>
<evidence type="ECO:0000256" key="7">
    <source>
        <dbReference type="ARBA" id="ARBA00023136"/>
    </source>
</evidence>
<name>A0AA88HPB5_ARTSF</name>
<keyword evidence="6" id="KW-1133">Transmembrane helix</keyword>
<dbReference type="PANTHER" id="PTHR45618">
    <property type="entry name" value="MITOCHONDRIAL DICARBOXYLATE CARRIER-RELATED"/>
    <property type="match status" value="1"/>
</dbReference>
<evidence type="ECO:0000256" key="6">
    <source>
        <dbReference type="ARBA" id="ARBA00022989"/>
    </source>
</evidence>
<feature type="repeat" description="Solcar" evidence="8">
    <location>
        <begin position="148"/>
        <end position="236"/>
    </location>
</feature>
<keyword evidence="11" id="KW-1185">Reference proteome</keyword>
<keyword evidence="4 8" id="KW-0812">Transmembrane</keyword>
<dbReference type="Proteomes" id="UP001187531">
    <property type="component" value="Unassembled WGS sequence"/>
</dbReference>
<evidence type="ECO:0000256" key="1">
    <source>
        <dbReference type="ARBA" id="ARBA00004141"/>
    </source>
</evidence>
<dbReference type="PROSITE" id="PS50920">
    <property type="entry name" value="SOLCAR"/>
    <property type="match status" value="3"/>
</dbReference>
<dbReference type="Gene3D" id="1.50.40.10">
    <property type="entry name" value="Mitochondrial carrier domain"/>
    <property type="match status" value="1"/>
</dbReference>
<sequence length="336" mass="35925">MGPNTAVRSEGTPFYAKLLTAGAAGCIADFATFPFDTAKVRLQVQGENVAPRAKAVHTPYKVSLISAGLAPPKTVQVTPRGPGPRYRGTVGTIMTIAREEGPKSLYNGLTAGLQRQAAFASIRIGCYDTIKTLYQSSFQGDASSSDGASIPIRVCAGMSTGALAVLVAQPTEVVKVRFQAAARSGGAKYSSTLGAYKCIAKNEGFQGLWRGTFPNVARNSIVSVAEIVCYDVFKDLIIRNRILDNGIPCHFSAAVMAGFSATVVASPVDVVKTRFMNSTGKYKNAIDCAVKTAVKEGPTAFYKGFMPAFSRLVSWNICMWITYEQIKKVVDQSFHS</sequence>
<dbReference type="AlphaFoldDB" id="A0AA88HPB5"/>
<evidence type="ECO:0000313" key="10">
    <source>
        <dbReference type="EMBL" id="KAK2708442.1"/>
    </source>
</evidence>
<evidence type="ECO:0008006" key="12">
    <source>
        <dbReference type="Google" id="ProtNLM"/>
    </source>
</evidence>
<dbReference type="EMBL" id="JAVRJZ010000018">
    <property type="protein sequence ID" value="KAK2708443.1"/>
    <property type="molecule type" value="Genomic_DNA"/>
</dbReference>
<evidence type="ECO:0000256" key="5">
    <source>
        <dbReference type="ARBA" id="ARBA00022737"/>
    </source>
</evidence>
<reference evidence="10" key="1">
    <citation type="submission" date="2023-07" db="EMBL/GenBank/DDBJ databases">
        <title>Chromosome-level genome assembly of Artemia franciscana.</title>
        <authorList>
            <person name="Jo E."/>
        </authorList>
    </citation>
    <scope>NUCLEOTIDE SEQUENCE</scope>
    <source>
        <tissue evidence="10">Whole body</tissue>
    </source>
</reference>